<sequence length="124" mass="14054">MESGRPLLQESSFISKDMESNLPLLQVQSFESLIQKYPPLPLRSSEEIQQEHLELDSPFNNNVLESMFNASIILDDSNGNLHSCEATLVDENGMKPTYMKNDESNNEDLIDLLDGLGWLDGYIF</sequence>
<evidence type="ECO:0000313" key="2">
    <source>
        <dbReference type="Proteomes" id="UP000242715"/>
    </source>
</evidence>
<dbReference type="AlphaFoldDB" id="A0A2Z6MHT4"/>
<dbReference type="OrthoDB" id="10595052at2759"/>
<evidence type="ECO:0000313" key="1">
    <source>
        <dbReference type="EMBL" id="GAU29393.1"/>
    </source>
</evidence>
<dbReference type="Proteomes" id="UP000242715">
    <property type="component" value="Unassembled WGS sequence"/>
</dbReference>
<keyword evidence="2" id="KW-1185">Reference proteome</keyword>
<proteinExistence type="predicted"/>
<protein>
    <submittedName>
        <fullName evidence="1">Uncharacterized protein</fullName>
    </submittedName>
</protein>
<name>A0A2Z6MHT4_TRISU</name>
<accession>A0A2Z6MHT4</accession>
<organism evidence="1 2">
    <name type="scientific">Trifolium subterraneum</name>
    <name type="common">Subterranean clover</name>
    <dbReference type="NCBI Taxonomy" id="3900"/>
    <lineage>
        <taxon>Eukaryota</taxon>
        <taxon>Viridiplantae</taxon>
        <taxon>Streptophyta</taxon>
        <taxon>Embryophyta</taxon>
        <taxon>Tracheophyta</taxon>
        <taxon>Spermatophyta</taxon>
        <taxon>Magnoliopsida</taxon>
        <taxon>eudicotyledons</taxon>
        <taxon>Gunneridae</taxon>
        <taxon>Pentapetalae</taxon>
        <taxon>rosids</taxon>
        <taxon>fabids</taxon>
        <taxon>Fabales</taxon>
        <taxon>Fabaceae</taxon>
        <taxon>Papilionoideae</taxon>
        <taxon>50 kb inversion clade</taxon>
        <taxon>NPAAA clade</taxon>
        <taxon>Hologalegina</taxon>
        <taxon>IRL clade</taxon>
        <taxon>Trifolieae</taxon>
        <taxon>Trifolium</taxon>
    </lineage>
</organism>
<gene>
    <name evidence="1" type="ORF">TSUD_32000</name>
</gene>
<reference evidence="2" key="1">
    <citation type="journal article" date="2017" name="Front. Plant Sci.">
        <title>Climate Clever Clovers: New Paradigm to Reduce the Environmental Footprint of Ruminants by Breeding Low Methanogenic Forages Utilizing Haplotype Variation.</title>
        <authorList>
            <person name="Kaur P."/>
            <person name="Appels R."/>
            <person name="Bayer P.E."/>
            <person name="Keeble-Gagnere G."/>
            <person name="Wang J."/>
            <person name="Hirakawa H."/>
            <person name="Shirasawa K."/>
            <person name="Vercoe P."/>
            <person name="Stefanova K."/>
            <person name="Durmic Z."/>
            <person name="Nichols P."/>
            <person name="Revell C."/>
            <person name="Isobe S.N."/>
            <person name="Edwards D."/>
            <person name="Erskine W."/>
        </authorList>
    </citation>
    <scope>NUCLEOTIDE SEQUENCE [LARGE SCALE GENOMIC DNA]</scope>
    <source>
        <strain evidence="2">cv. Daliak</strain>
    </source>
</reference>
<dbReference type="EMBL" id="DF973394">
    <property type="protein sequence ID" value="GAU29393.1"/>
    <property type="molecule type" value="Genomic_DNA"/>
</dbReference>